<evidence type="ECO:0000313" key="3">
    <source>
        <dbReference type="EMBL" id="MFG6466584.1"/>
    </source>
</evidence>
<accession>A0ABW7GXQ8</accession>
<evidence type="ECO:0000313" key="4">
    <source>
        <dbReference type="Proteomes" id="UP001606303"/>
    </source>
</evidence>
<dbReference type="CDD" id="cd00347">
    <property type="entry name" value="Flavin_utilizing_monoxygenases"/>
    <property type="match status" value="1"/>
</dbReference>
<feature type="domain" description="Luciferase-like" evidence="2">
    <location>
        <begin position="31"/>
        <end position="317"/>
    </location>
</feature>
<gene>
    <name evidence="3" type="ORF">ACG01O_08205</name>
</gene>
<keyword evidence="4" id="KW-1185">Reference proteome</keyword>
<organism evidence="3 4">
    <name type="scientific">Pelomonas baiyunensis</name>
    <dbReference type="NCBI Taxonomy" id="3299026"/>
    <lineage>
        <taxon>Bacteria</taxon>
        <taxon>Pseudomonadati</taxon>
        <taxon>Pseudomonadota</taxon>
        <taxon>Betaproteobacteria</taxon>
        <taxon>Burkholderiales</taxon>
        <taxon>Sphaerotilaceae</taxon>
        <taxon>Roseateles</taxon>
    </lineage>
</organism>
<dbReference type="InterPro" id="IPR019949">
    <property type="entry name" value="CmoO-like"/>
</dbReference>
<reference evidence="3 4" key="1">
    <citation type="submission" date="2024-08" db="EMBL/GenBank/DDBJ databases">
        <authorList>
            <person name="Lu H."/>
        </authorList>
    </citation>
    <scope>NUCLEOTIDE SEQUENCE [LARGE SCALE GENOMIC DNA]</scope>
    <source>
        <strain evidence="3 4">BYS87W</strain>
    </source>
</reference>
<comment type="similarity">
    <text evidence="1">To bacterial alkanal monooxygenase alpha and beta chains.</text>
</comment>
<dbReference type="RefSeq" id="WP_394384198.1">
    <property type="nucleotide sequence ID" value="NZ_JBIGIB010000002.1"/>
</dbReference>
<name>A0ABW7GXQ8_9BURK</name>
<evidence type="ECO:0000259" key="2">
    <source>
        <dbReference type="Pfam" id="PF00296"/>
    </source>
</evidence>
<protein>
    <submittedName>
        <fullName evidence="3">LLM class flavin-dependent oxidoreductase</fullName>
        <ecNumber evidence="3">1.-.-.-</ecNumber>
    </submittedName>
</protein>
<proteinExistence type="predicted"/>
<dbReference type="InterPro" id="IPR050766">
    <property type="entry name" value="Bact_Lucif_Oxidored"/>
</dbReference>
<evidence type="ECO:0000256" key="1">
    <source>
        <dbReference type="ARBA" id="ARBA00007789"/>
    </source>
</evidence>
<dbReference type="PANTHER" id="PTHR30137:SF6">
    <property type="entry name" value="LUCIFERASE-LIKE MONOOXYGENASE"/>
    <property type="match status" value="1"/>
</dbReference>
<dbReference type="InterPro" id="IPR036661">
    <property type="entry name" value="Luciferase-like_sf"/>
</dbReference>
<dbReference type="InterPro" id="IPR011251">
    <property type="entry name" value="Luciferase-like_dom"/>
</dbReference>
<dbReference type="GO" id="GO:0016491">
    <property type="term" value="F:oxidoreductase activity"/>
    <property type="evidence" value="ECO:0007669"/>
    <property type="project" value="UniProtKB-KW"/>
</dbReference>
<dbReference type="NCBIfam" id="TIGR03558">
    <property type="entry name" value="oxido_grp_1"/>
    <property type="match status" value="1"/>
</dbReference>
<dbReference type="PANTHER" id="PTHR30137">
    <property type="entry name" value="LUCIFERASE-LIKE MONOOXYGENASE"/>
    <property type="match status" value="1"/>
</dbReference>
<dbReference type="Proteomes" id="UP001606303">
    <property type="component" value="Unassembled WGS sequence"/>
</dbReference>
<dbReference type="Pfam" id="PF00296">
    <property type="entry name" value="Bac_luciferase"/>
    <property type="match status" value="1"/>
</dbReference>
<comment type="caution">
    <text evidence="3">The sequence shown here is derived from an EMBL/GenBank/DDBJ whole genome shotgun (WGS) entry which is preliminary data.</text>
</comment>
<dbReference type="EC" id="1.-.-.-" evidence="3"/>
<dbReference type="Gene3D" id="3.20.20.30">
    <property type="entry name" value="Luciferase-like domain"/>
    <property type="match status" value="1"/>
</dbReference>
<keyword evidence="3" id="KW-0560">Oxidoreductase</keyword>
<sequence length="343" mass="37118">MTRPRQPRQDAAMSILPPLSILDLAPVVDGDTTRQALLNSLDLVKLADGLRYQRYWVAEHHNMEGVASSATAVLIGQLAAASTRIRVGAGGIMLPNHAPLTIAEQFGTLAELFPGRIDLGLGRAPGTDRPTMRALRRSLESTGEDGFPNDVLELQSYLGPAAADAPVRAVPGQGTAVPIWLLGSSLYGAQLAAYLGLPFAFASHFAPEMLMQALQIYRSTYRPSERHPRPHAAVGLNVIVAPTDEEARHLFTSVQQRFLGMVRGWRGKLPPPVASMDALWTPAEQMQVERMLSESLVGSPDTVRAGLRATAERTGADEFIVACAVHSHALRRRSYVLLDELIG</sequence>
<dbReference type="SUPFAM" id="SSF51679">
    <property type="entry name" value="Bacterial luciferase-like"/>
    <property type="match status" value="1"/>
</dbReference>
<dbReference type="EMBL" id="JBIGIB010000002">
    <property type="protein sequence ID" value="MFG6466584.1"/>
    <property type="molecule type" value="Genomic_DNA"/>
</dbReference>